<dbReference type="Gene3D" id="3.40.50.1970">
    <property type="match status" value="1"/>
</dbReference>
<accession>A0A6L9W558</accession>
<dbReference type="GO" id="GO:0006189">
    <property type="term" value="P:'de novo' IMP biosynthetic process"/>
    <property type="evidence" value="ECO:0007669"/>
    <property type="project" value="InterPro"/>
</dbReference>
<dbReference type="AlphaFoldDB" id="A0A6L9W558"/>
<dbReference type="Proteomes" id="UP000479241">
    <property type="component" value="Unassembled WGS sequence"/>
</dbReference>
<evidence type="ECO:0000256" key="1">
    <source>
        <dbReference type="SAM" id="MobiDB-lite"/>
    </source>
</evidence>
<gene>
    <name evidence="3" type="primary">larB</name>
    <name evidence="3" type="ORF">GCU60_14280</name>
</gene>
<comment type="caution">
    <text evidence="3">The sequence shown here is derived from an EMBL/GenBank/DDBJ whole genome shotgun (WGS) entry which is preliminary data.</text>
</comment>
<dbReference type="InterPro" id="IPR000031">
    <property type="entry name" value="PurE_dom"/>
</dbReference>
<feature type="region of interest" description="Disordered" evidence="1">
    <location>
        <begin position="1"/>
        <end position="47"/>
    </location>
</feature>
<evidence type="ECO:0000313" key="4">
    <source>
        <dbReference type="Proteomes" id="UP000479241"/>
    </source>
</evidence>
<dbReference type="SUPFAM" id="SSF52255">
    <property type="entry name" value="N5-CAIR mutase (phosphoribosylaminoimidazole carboxylase, PurE)"/>
    <property type="match status" value="1"/>
</dbReference>
<evidence type="ECO:0000259" key="2">
    <source>
        <dbReference type="SMART" id="SM01001"/>
    </source>
</evidence>
<feature type="compositionally biased region" description="Basic and acidic residues" evidence="1">
    <location>
        <begin position="1"/>
        <end position="16"/>
    </location>
</feature>
<dbReference type="PANTHER" id="PTHR43064">
    <property type="entry name" value="PHOSPHORIBOSYLAMINOIMIDAZOLE CARBOXYLASE-RELATED"/>
    <property type="match status" value="1"/>
</dbReference>
<protein>
    <submittedName>
        <fullName evidence="3">Nickel pincer cofactor biosynthesis protein LarB</fullName>
    </submittedName>
</protein>
<dbReference type="SMART" id="SM01001">
    <property type="entry name" value="AIRC"/>
    <property type="match status" value="1"/>
</dbReference>
<reference evidence="3 4" key="1">
    <citation type="submission" date="2019-12" db="EMBL/GenBank/DDBJ databases">
        <title>the WGS of Blastococcus saxobsidens 67B17.</title>
        <authorList>
            <person name="Jiang Z."/>
        </authorList>
    </citation>
    <scope>NUCLEOTIDE SEQUENCE [LARGE SCALE GENOMIC DNA]</scope>
    <source>
        <strain evidence="3 4">67B17</strain>
    </source>
</reference>
<dbReference type="GO" id="GO:0016787">
    <property type="term" value="F:hydrolase activity"/>
    <property type="evidence" value="ECO:0007669"/>
    <property type="project" value="InterPro"/>
</dbReference>
<dbReference type="InterPro" id="IPR039476">
    <property type="entry name" value="P2CMN_synthase_LarB"/>
</dbReference>
<organism evidence="3 4">
    <name type="scientific">Blastococcus saxobsidens</name>
    <dbReference type="NCBI Taxonomy" id="138336"/>
    <lineage>
        <taxon>Bacteria</taxon>
        <taxon>Bacillati</taxon>
        <taxon>Actinomycetota</taxon>
        <taxon>Actinomycetes</taxon>
        <taxon>Geodermatophilales</taxon>
        <taxon>Geodermatophilaceae</taxon>
        <taxon>Blastococcus</taxon>
    </lineage>
</organism>
<sequence>MLVLRHGDRVDLDDAHGSPVPGGRPGQPHDQPHVRQAGGVSAPRTGDLGFARLDLDRERRTGTPEVVYAAGKTPGETVACLAGLLDGSPRPFAWATRVDDATAAAVLERWPDAVVDAQARCVLVGRPPEPVGEVLVLTAGTSDGPVAAEVAATLRACGAGCRRVDDVGVAGIHRVLAVSPDLAAADAVVVVAGMDGALPSVVAGLTDRLVVAVPTSVGYGAAFEGLAALLTMLTACAPGVLVVNIDNGFGAGVAAARIARAVAGREDR</sequence>
<dbReference type="EMBL" id="JAAGWG010000023">
    <property type="protein sequence ID" value="NEK86909.1"/>
    <property type="molecule type" value="Genomic_DNA"/>
</dbReference>
<dbReference type="PANTHER" id="PTHR43064:SF1">
    <property type="entry name" value="SLL1489 PROTEIN"/>
    <property type="match status" value="1"/>
</dbReference>
<dbReference type="NCBIfam" id="NF033503">
    <property type="entry name" value="LarB"/>
    <property type="match status" value="1"/>
</dbReference>
<proteinExistence type="predicted"/>
<name>A0A6L9W558_9ACTN</name>
<evidence type="ECO:0000313" key="3">
    <source>
        <dbReference type="EMBL" id="NEK86909.1"/>
    </source>
</evidence>
<feature type="domain" description="PurE" evidence="2">
    <location>
        <begin position="132"/>
        <end position="264"/>
    </location>
</feature>
<dbReference type="Pfam" id="PF00731">
    <property type="entry name" value="AIRC"/>
    <property type="match status" value="1"/>
</dbReference>